<proteinExistence type="predicted"/>
<dbReference type="AlphaFoldDB" id="A0A7X1JCI8"/>
<dbReference type="SUPFAM" id="SSF52540">
    <property type="entry name" value="P-loop containing nucleoside triphosphate hydrolases"/>
    <property type="match status" value="1"/>
</dbReference>
<name>A0A7X1JCI8_9ACTN</name>
<dbReference type="RefSeq" id="WP_186288162.1">
    <property type="nucleotide sequence ID" value="NZ_JACMSF010000126.1"/>
</dbReference>
<dbReference type="InterPro" id="IPR049945">
    <property type="entry name" value="AAA_22"/>
</dbReference>
<dbReference type="InterPro" id="IPR052026">
    <property type="entry name" value="ExeA_AAA_ATPase_DNA-bind"/>
</dbReference>
<dbReference type="GO" id="GO:0016887">
    <property type="term" value="F:ATP hydrolysis activity"/>
    <property type="evidence" value="ECO:0007669"/>
    <property type="project" value="InterPro"/>
</dbReference>
<evidence type="ECO:0000313" key="3">
    <source>
        <dbReference type="Proteomes" id="UP000584670"/>
    </source>
</evidence>
<dbReference type="Proteomes" id="UP000584670">
    <property type="component" value="Unassembled WGS sequence"/>
</dbReference>
<dbReference type="Pfam" id="PF13401">
    <property type="entry name" value="AAA_22"/>
    <property type="match status" value="1"/>
</dbReference>
<accession>A0A7X1JCI8</accession>
<gene>
    <name evidence="2" type="ORF">H4N64_43515</name>
</gene>
<organism evidence="2 3">
    <name type="scientific">Streptomyces cupreus</name>
    <dbReference type="NCBI Taxonomy" id="2759956"/>
    <lineage>
        <taxon>Bacteria</taxon>
        <taxon>Bacillati</taxon>
        <taxon>Actinomycetota</taxon>
        <taxon>Actinomycetes</taxon>
        <taxon>Kitasatosporales</taxon>
        <taxon>Streptomycetaceae</taxon>
        <taxon>Streptomyces</taxon>
    </lineage>
</organism>
<dbReference type="PANTHER" id="PTHR35894:SF1">
    <property type="entry name" value="PHOSPHORIBULOKINASE _ URIDINE KINASE FAMILY"/>
    <property type="match status" value="1"/>
</dbReference>
<comment type="caution">
    <text evidence="2">The sequence shown here is derived from an EMBL/GenBank/DDBJ whole genome shotgun (WGS) entry which is preliminary data.</text>
</comment>
<evidence type="ECO:0000259" key="1">
    <source>
        <dbReference type="Pfam" id="PF13401"/>
    </source>
</evidence>
<keyword evidence="3" id="KW-1185">Reference proteome</keyword>
<protein>
    <submittedName>
        <fullName evidence="2">ExeA family protein</fullName>
    </submittedName>
</protein>
<dbReference type="PANTHER" id="PTHR35894">
    <property type="entry name" value="GENERAL SECRETION PATHWAY PROTEIN A-RELATED"/>
    <property type="match status" value="1"/>
</dbReference>
<dbReference type="EMBL" id="JACMSF010000126">
    <property type="protein sequence ID" value="MBC2908246.1"/>
    <property type="molecule type" value="Genomic_DNA"/>
</dbReference>
<evidence type="ECO:0000313" key="2">
    <source>
        <dbReference type="EMBL" id="MBC2908246.1"/>
    </source>
</evidence>
<reference evidence="2 3" key="1">
    <citation type="submission" date="2020-08" db="EMBL/GenBank/DDBJ databases">
        <title>Streptomyces sp. PSKA01 genome sequencing and assembly.</title>
        <authorList>
            <person name="Mandal S."/>
            <person name="Maiti P.K."/>
            <person name="Das P."/>
        </authorList>
    </citation>
    <scope>NUCLEOTIDE SEQUENCE [LARGE SCALE GENOMIC DNA]</scope>
    <source>
        <strain evidence="2 3">PSKA01</strain>
    </source>
</reference>
<sequence>MIEKLQAHYGFERMPFGRNLAPGMLHRHDSHNQAVARISWCIAERSIGVVTGEVGAGKTVSVRTCLDALDPSKYTVIYIPNPMIGVRGIHEEIVNSFGQTPSHLGSRLAVQTAKALLSEREERGRTPVLVLDEAHLLSYEQLETVRMLTNQGMDQDSPLSCLLVGQPTLRRTMKLAVLAALEQRTALRYTMPGMTSAETSSYVAHHLKIAGRPDQLFTEDALTLIHTTSRGYPRAVNNLSLQALVAAFATGKNLVDEAAARASVSEVVGD</sequence>
<dbReference type="InterPro" id="IPR027417">
    <property type="entry name" value="P-loop_NTPase"/>
</dbReference>
<dbReference type="Gene3D" id="3.40.50.300">
    <property type="entry name" value="P-loop containing nucleotide triphosphate hydrolases"/>
    <property type="match status" value="1"/>
</dbReference>
<feature type="domain" description="ORC1/DEAH AAA+ ATPase" evidence="1">
    <location>
        <begin position="44"/>
        <end position="172"/>
    </location>
</feature>